<evidence type="ECO:0000313" key="3">
    <source>
        <dbReference type="EMBL" id="MBJ7537654.1"/>
    </source>
</evidence>
<dbReference type="InterPro" id="IPR036188">
    <property type="entry name" value="FAD/NAD-bd_sf"/>
</dbReference>
<dbReference type="Pfam" id="PF01266">
    <property type="entry name" value="DAO"/>
    <property type="match status" value="1"/>
</dbReference>
<dbReference type="GO" id="GO:0016491">
    <property type="term" value="F:oxidoreductase activity"/>
    <property type="evidence" value="ECO:0007669"/>
    <property type="project" value="UniProtKB-KW"/>
</dbReference>
<comment type="caution">
    <text evidence="3">The sequence shown here is derived from an EMBL/GenBank/DDBJ whole genome shotgun (WGS) entry which is preliminary data.</text>
</comment>
<protein>
    <submittedName>
        <fullName evidence="3">FAD-binding oxidoreductase</fullName>
    </submittedName>
</protein>
<dbReference type="InterPro" id="IPR006076">
    <property type="entry name" value="FAD-dep_OxRdtase"/>
</dbReference>
<reference evidence="3" key="1">
    <citation type="submission" date="2020-12" db="EMBL/GenBank/DDBJ databases">
        <title>Marinomonas arctica sp. nov., a psychrotolerant bacterium isolated from the Arctic.</title>
        <authorList>
            <person name="Zhang Y."/>
        </authorList>
    </citation>
    <scope>NUCLEOTIDE SEQUENCE</scope>
    <source>
        <strain evidence="3">C1424</strain>
    </source>
</reference>
<evidence type="ECO:0000259" key="2">
    <source>
        <dbReference type="Pfam" id="PF01266"/>
    </source>
</evidence>
<dbReference type="PANTHER" id="PTHR13847:SF287">
    <property type="entry name" value="FAD-DEPENDENT OXIDOREDUCTASE DOMAIN-CONTAINING PROTEIN 1"/>
    <property type="match status" value="1"/>
</dbReference>
<keyword evidence="4" id="KW-1185">Reference proteome</keyword>
<dbReference type="PANTHER" id="PTHR13847">
    <property type="entry name" value="SARCOSINE DEHYDROGENASE-RELATED"/>
    <property type="match status" value="1"/>
</dbReference>
<sequence>MPDYDVIVVGGGTVGMSIAYGLERLGKKTAVFDQGDDAIRAAVGNFGLVWVQGKGIGSPEYADWTRRSAELWEQYGKELQEQSGIDIAYSRSGGFHFCLSDEELESRTSQMSQLAEESEGDFSYEMLDRHSLLERLPAIGPEVKGASYSPLDGHVNPLLLLRALHVAFKSKGGDLLVESVLDITFDDSVFTVSSTSYVKTATQVVLAAGLGSEKLAPKLGLTTPLYPQRGQILVTEKTAPFLDYPTSLIRQTGDGSVLLGDSHEDVGFDTGTSSGVMHDIAQRACDIFPYLEKLRIVRAWGALRIMSPDGLPIYDQSTQYPGAFTATCHSGVTLSAAHALDFASFIREGELPFSLEKFSERRFYVH</sequence>
<accession>A0A934MW09</accession>
<dbReference type="SUPFAM" id="SSF54373">
    <property type="entry name" value="FAD-linked reductases, C-terminal domain"/>
    <property type="match status" value="1"/>
</dbReference>
<dbReference type="Proteomes" id="UP000628710">
    <property type="component" value="Unassembled WGS sequence"/>
</dbReference>
<evidence type="ECO:0000313" key="4">
    <source>
        <dbReference type="Proteomes" id="UP000628710"/>
    </source>
</evidence>
<feature type="domain" description="FAD dependent oxidoreductase" evidence="2">
    <location>
        <begin position="5"/>
        <end position="340"/>
    </location>
</feature>
<dbReference type="SUPFAM" id="SSF51905">
    <property type="entry name" value="FAD/NAD(P)-binding domain"/>
    <property type="match status" value="1"/>
</dbReference>
<dbReference type="AlphaFoldDB" id="A0A934MW09"/>
<organism evidence="3 4">
    <name type="scientific">Marinomonas transparens</name>
    <dbReference type="NCBI Taxonomy" id="2795388"/>
    <lineage>
        <taxon>Bacteria</taxon>
        <taxon>Pseudomonadati</taxon>
        <taxon>Pseudomonadota</taxon>
        <taxon>Gammaproteobacteria</taxon>
        <taxon>Oceanospirillales</taxon>
        <taxon>Oceanospirillaceae</taxon>
        <taxon>Marinomonas</taxon>
    </lineage>
</organism>
<evidence type="ECO:0000256" key="1">
    <source>
        <dbReference type="ARBA" id="ARBA00023002"/>
    </source>
</evidence>
<name>A0A934MW09_9GAMM</name>
<dbReference type="EMBL" id="JAEMNX010000007">
    <property type="protein sequence ID" value="MBJ7537654.1"/>
    <property type="molecule type" value="Genomic_DNA"/>
</dbReference>
<proteinExistence type="predicted"/>
<dbReference type="RefSeq" id="WP_199467799.1">
    <property type="nucleotide sequence ID" value="NZ_JAEMNX010000007.1"/>
</dbReference>
<dbReference type="Gene3D" id="3.50.50.60">
    <property type="entry name" value="FAD/NAD(P)-binding domain"/>
    <property type="match status" value="1"/>
</dbReference>
<dbReference type="GO" id="GO:0005737">
    <property type="term" value="C:cytoplasm"/>
    <property type="evidence" value="ECO:0007669"/>
    <property type="project" value="TreeGrafter"/>
</dbReference>
<keyword evidence="1" id="KW-0560">Oxidoreductase</keyword>
<gene>
    <name evidence="3" type="ORF">I8J31_08230</name>
</gene>
<dbReference type="Gene3D" id="3.30.9.10">
    <property type="entry name" value="D-Amino Acid Oxidase, subunit A, domain 2"/>
    <property type="match status" value="1"/>
</dbReference>